<reference evidence="1" key="1">
    <citation type="submission" date="2014-03" db="EMBL/GenBank/DDBJ databases">
        <authorList>
            <person name="Casaregola S."/>
        </authorList>
    </citation>
    <scope>NUCLEOTIDE SEQUENCE [LARGE SCALE GENOMIC DNA]</scope>
    <source>
        <strain evidence="1">CLIB 918</strain>
    </source>
</reference>
<organism evidence="1 2">
    <name type="scientific">Geotrichum candidum</name>
    <name type="common">Oospora lactis</name>
    <name type="synonym">Dipodascus geotrichum</name>
    <dbReference type="NCBI Taxonomy" id="1173061"/>
    <lineage>
        <taxon>Eukaryota</taxon>
        <taxon>Fungi</taxon>
        <taxon>Dikarya</taxon>
        <taxon>Ascomycota</taxon>
        <taxon>Saccharomycotina</taxon>
        <taxon>Dipodascomycetes</taxon>
        <taxon>Dipodascales</taxon>
        <taxon>Dipodascaceae</taxon>
        <taxon>Geotrichum</taxon>
    </lineage>
</organism>
<proteinExistence type="predicted"/>
<dbReference type="SFLD" id="SFLDG01129">
    <property type="entry name" value="C1.5:_HAD__Beta-PGM__Phosphata"/>
    <property type="match status" value="1"/>
</dbReference>
<keyword evidence="2" id="KW-1185">Reference proteome</keyword>
<dbReference type="Proteomes" id="UP000242525">
    <property type="component" value="Unassembled WGS sequence"/>
</dbReference>
<dbReference type="InterPro" id="IPR006439">
    <property type="entry name" value="HAD-SF_hydro_IA"/>
</dbReference>
<dbReference type="AlphaFoldDB" id="A0A0J9XC62"/>
<dbReference type="PANTHER" id="PTHR46191:SF2">
    <property type="entry name" value="HALOACID DEHALOGENASE-LIKE HYDROLASE DOMAIN-CONTAINING PROTEIN 3"/>
    <property type="match status" value="1"/>
</dbReference>
<dbReference type="Gene3D" id="3.40.50.1000">
    <property type="entry name" value="HAD superfamily/HAD-like"/>
    <property type="match status" value="1"/>
</dbReference>
<dbReference type="GO" id="GO:0016791">
    <property type="term" value="F:phosphatase activity"/>
    <property type="evidence" value="ECO:0007669"/>
    <property type="project" value="UniProtKB-ARBA"/>
</dbReference>
<dbReference type="SUPFAM" id="SSF56784">
    <property type="entry name" value="HAD-like"/>
    <property type="match status" value="1"/>
</dbReference>
<dbReference type="InterPro" id="IPR023214">
    <property type="entry name" value="HAD_sf"/>
</dbReference>
<accession>A0A0J9XC62</accession>
<dbReference type="OrthoDB" id="444127at2759"/>
<evidence type="ECO:0000313" key="1">
    <source>
        <dbReference type="EMBL" id="CDO54789.1"/>
    </source>
</evidence>
<dbReference type="Pfam" id="PF00702">
    <property type="entry name" value="Hydrolase"/>
    <property type="match status" value="1"/>
</dbReference>
<name>A0A0J9XC62_GEOCN</name>
<dbReference type="Gene3D" id="1.10.150.720">
    <property type="entry name" value="Haloacid dehalogenase-like hydrolase"/>
    <property type="match status" value="1"/>
</dbReference>
<dbReference type="InterPro" id="IPR044924">
    <property type="entry name" value="HAD-SF_hydro_IA_REG-2-like_cap"/>
</dbReference>
<dbReference type="InterPro" id="IPR051828">
    <property type="entry name" value="HAD-like_hydrolase_domain"/>
</dbReference>
<evidence type="ECO:0000313" key="2">
    <source>
        <dbReference type="Proteomes" id="UP000242525"/>
    </source>
</evidence>
<sequence>MKQSIAFHKSLHYIFPKLKRPKLITFDAFGTLFDLKDSAPALYSQLVKNHSGIHVPPKYLERRFPDVMRSMMRNHPQYGKFTLLNVADHVQEWWFRVIKQTFHPIELEPATISELYTYFGSPESYQVYEDVVPLLAAIKKDMIKVAVISNMDSRFQHIMDGLGLDDFFDKSNTFLSYDMLMEKPDPGVFIYARHKMIHGDDGYCWHVGDEVKKDYIAANKVKGWKGFLIDRDNSRKLESDSLVLHDLRDLNKFY</sequence>
<dbReference type="NCBIfam" id="TIGR01549">
    <property type="entry name" value="HAD-SF-IA-v1"/>
    <property type="match status" value="1"/>
</dbReference>
<protein>
    <submittedName>
        <fullName evidence="1">Uncharacterized protein</fullName>
    </submittedName>
</protein>
<dbReference type="InterPro" id="IPR036412">
    <property type="entry name" value="HAD-like_sf"/>
</dbReference>
<dbReference type="GO" id="GO:0005634">
    <property type="term" value="C:nucleus"/>
    <property type="evidence" value="ECO:0007669"/>
    <property type="project" value="TreeGrafter"/>
</dbReference>
<dbReference type="PANTHER" id="PTHR46191">
    <property type="match status" value="1"/>
</dbReference>
<gene>
    <name evidence="1" type="ORF">BN980_GECA08s04663g</name>
</gene>
<comment type="caution">
    <text evidence="1">The sequence shown here is derived from an EMBL/GenBank/DDBJ whole genome shotgun (WGS) entry which is preliminary data.</text>
</comment>
<dbReference type="STRING" id="1173061.A0A0J9XC62"/>
<dbReference type="SFLD" id="SFLDS00003">
    <property type="entry name" value="Haloacid_Dehalogenase"/>
    <property type="match status" value="1"/>
</dbReference>
<dbReference type="EMBL" id="CCBN010000008">
    <property type="protein sequence ID" value="CDO54789.1"/>
    <property type="molecule type" value="Genomic_DNA"/>
</dbReference>